<dbReference type="RefSeq" id="WP_068166988.1">
    <property type="nucleotide sequence ID" value="NZ_AOGK01000005.1"/>
</dbReference>
<evidence type="ECO:0000256" key="1">
    <source>
        <dbReference type="SAM" id="Phobius"/>
    </source>
</evidence>
<dbReference type="InterPro" id="IPR002656">
    <property type="entry name" value="Acyl_transf_3_dom"/>
</dbReference>
<keyword evidence="5" id="KW-1185">Reference proteome</keyword>
<evidence type="ECO:0000259" key="3">
    <source>
        <dbReference type="Pfam" id="PF19040"/>
    </source>
</evidence>
<dbReference type="Proteomes" id="UP001152876">
    <property type="component" value="Unassembled WGS sequence"/>
</dbReference>
<feature type="transmembrane region" description="Helical" evidence="1">
    <location>
        <begin position="256"/>
        <end position="276"/>
    </location>
</feature>
<reference evidence="4" key="1">
    <citation type="submission" date="2013-01" db="EMBL/GenBank/DDBJ databases">
        <title>Genome draft of Hydrogenophaga taeniospiralis 2K1.</title>
        <authorList>
            <person name="Gomila M."/>
            <person name="Lalucat J."/>
        </authorList>
    </citation>
    <scope>NUCLEOTIDE SEQUENCE</scope>
    <source>
        <strain evidence="4">CCUG 15921</strain>
    </source>
</reference>
<feature type="transmembrane region" description="Helical" evidence="1">
    <location>
        <begin position="38"/>
        <end position="58"/>
    </location>
</feature>
<dbReference type="AlphaFoldDB" id="A0A9X4NV85"/>
<organism evidence="4 5">
    <name type="scientific">Hydrogenophaga taeniospiralis CCUG 15921</name>
    <dbReference type="NCBI Taxonomy" id="1281780"/>
    <lineage>
        <taxon>Bacteria</taxon>
        <taxon>Pseudomonadati</taxon>
        <taxon>Pseudomonadota</taxon>
        <taxon>Betaproteobacteria</taxon>
        <taxon>Burkholderiales</taxon>
        <taxon>Comamonadaceae</taxon>
        <taxon>Hydrogenophaga</taxon>
    </lineage>
</organism>
<dbReference type="GO" id="GO:0016747">
    <property type="term" value="F:acyltransferase activity, transferring groups other than amino-acyl groups"/>
    <property type="evidence" value="ECO:0007669"/>
    <property type="project" value="InterPro"/>
</dbReference>
<keyword evidence="1" id="KW-1133">Transmembrane helix</keyword>
<feature type="transmembrane region" description="Helical" evidence="1">
    <location>
        <begin position="288"/>
        <end position="309"/>
    </location>
</feature>
<feature type="transmembrane region" description="Helical" evidence="1">
    <location>
        <begin position="321"/>
        <end position="338"/>
    </location>
</feature>
<name>A0A9X4NV85_9BURK</name>
<dbReference type="Pfam" id="PF01757">
    <property type="entry name" value="Acyl_transf_3"/>
    <property type="match status" value="1"/>
</dbReference>
<dbReference type="EMBL" id="AOGK01000005">
    <property type="protein sequence ID" value="MDG5975045.1"/>
    <property type="molecule type" value="Genomic_DNA"/>
</dbReference>
<feature type="transmembrane region" description="Helical" evidence="1">
    <location>
        <begin position="79"/>
        <end position="98"/>
    </location>
</feature>
<dbReference type="GO" id="GO:0009103">
    <property type="term" value="P:lipopolysaccharide biosynthetic process"/>
    <property type="evidence" value="ECO:0007669"/>
    <property type="project" value="TreeGrafter"/>
</dbReference>
<evidence type="ECO:0000313" key="5">
    <source>
        <dbReference type="Proteomes" id="UP001152876"/>
    </source>
</evidence>
<comment type="caution">
    <text evidence="4">The sequence shown here is derived from an EMBL/GenBank/DDBJ whole genome shotgun (WGS) entry which is preliminary data.</text>
</comment>
<keyword evidence="1" id="KW-0472">Membrane</keyword>
<keyword evidence="1" id="KW-0812">Transmembrane</keyword>
<dbReference type="InterPro" id="IPR050879">
    <property type="entry name" value="Acyltransferase_3"/>
</dbReference>
<protein>
    <submittedName>
        <fullName evidence="4">O-antigen acetylase</fullName>
    </submittedName>
</protein>
<feature type="domain" description="SGNH" evidence="3">
    <location>
        <begin position="436"/>
        <end position="653"/>
    </location>
</feature>
<proteinExistence type="predicted"/>
<dbReference type="PANTHER" id="PTHR23028">
    <property type="entry name" value="ACETYLTRANSFERASE"/>
    <property type="match status" value="1"/>
</dbReference>
<accession>A0A9X4NV85</accession>
<gene>
    <name evidence="4" type="ORF">H010_07276</name>
</gene>
<feature type="transmembrane region" description="Helical" evidence="1">
    <location>
        <begin position="350"/>
        <end position="372"/>
    </location>
</feature>
<dbReference type="GO" id="GO:0016020">
    <property type="term" value="C:membrane"/>
    <property type="evidence" value="ECO:0007669"/>
    <property type="project" value="TreeGrafter"/>
</dbReference>
<feature type="transmembrane region" description="Helical" evidence="1">
    <location>
        <begin position="170"/>
        <end position="188"/>
    </location>
</feature>
<sequence length="659" mass="74032">MSNPLHTDNYRPDVDGLRAVAVSAVVIHHAFPQFFPGGFIGVDIFFVISGYLISSIILDNLARNRFSFADFYARRVKRIFPALFLVLAFTLVYGWFVLSPLEYKAVGKHALAGSFFVSNFAFWQEAGYFDASAVEKPLLHLWSLAIEEQFYIFWPVTLLALHRFGQPRKIWILALLLLSLAVNLWLVRQDLTSAFYNPLGRFWEMMIGAYLAASRPAPGAAQSSNTRAQWLSTAGILLLALVMFKLHPERRFPGGWAFAGTLATCLLIAAGPRGWFNRYVLSSKPMVWIGLISYPLYLWHWPLLAYPHIELGEAPPALQRAGSVLLAVLAAWLTYRLVERPIRFGHWRQWRFTTVALSAGVALSGLTGFTIYKQEGQPERLQMLAANRATSDGTPEQTQALLATLSSKGGKPAVIEGWRDGDCMLDYKLPASHYKPFCVEKKRPLVFLWGDSHAGSLYPGFKALQDSGQYSFGLGERTAAICPPILGIEPRPLCKSLNDDTIRVIRETKPDIVVLYAWWHEGKVKGRYKDTSGLEPTVAELKKAGVKRIVMLGAVPYWREELPKLLLKEWKTKQRLPLRLGDEFLDPHVKAATAEMRQRAAAMGIEFISGMDYFCNRDGCLSRLEPGSAEPLSYDYGHLSLPASKYYVQQIAPLILGKR</sequence>
<dbReference type="Pfam" id="PF19040">
    <property type="entry name" value="SGNH"/>
    <property type="match status" value="1"/>
</dbReference>
<evidence type="ECO:0000259" key="2">
    <source>
        <dbReference type="Pfam" id="PF01757"/>
    </source>
</evidence>
<dbReference type="PANTHER" id="PTHR23028:SF53">
    <property type="entry name" value="ACYL_TRANSF_3 DOMAIN-CONTAINING PROTEIN"/>
    <property type="match status" value="1"/>
</dbReference>
<dbReference type="InterPro" id="IPR043968">
    <property type="entry name" value="SGNH"/>
</dbReference>
<feature type="transmembrane region" description="Helical" evidence="1">
    <location>
        <begin position="225"/>
        <end position="244"/>
    </location>
</feature>
<feature type="domain" description="Acyltransferase 3" evidence="2">
    <location>
        <begin position="13"/>
        <end position="336"/>
    </location>
</feature>
<evidence type="ECO:0000313" key="4">
    <source>
        <dbReference type="EMBL" id="MDG5975045.1"/>
    </source>
</evidence>